<dbReference type="EMBL" id="JAGMUV010000001">
    <property type="protein sequence ID" value="KAH7175277.1"/>
    <property type="molecule type" value="Genomic_DNA"/>
</dbReference>
<dbReference type="Gene3D" id="2.60.130.10">
    <property type="entry name" value="Aromatic compound dioxygenase"/>
    <property type="match status" value="1"/>
</dbReference>
<dbReference type="OrthoDB" id="121380at2759"/>
<feature type="domain" description="Intradiol ring-cleavage dioxygenases" evidence="3">
    <location>
        <begin position="121"/>
        <end position="222"/>
    </location>
</feature>
<feature type="region of interest" description="Disordered" evidence="1">
    <location>
        <begin position="350"/>
        <end position="372"/>
    </location>
</feature>
<feature type="chain" id="PRO_5040139811" evidence="2">
    <location>
        <begin position="19"/>
        <end position="372"/>
    </location>
</feature>
<reference evidence="4" key="1">
    <citation type="journal article" date="2021" name="Nat. Commun.">
        <title>Genetic determinants of endophytism in the Arabidopsis root mycobiome.</title>
        <authorList>
            <person name="Mesny F."/>
            <person name="Miyauchi S."/>
            <person name="Thiergart T."/>
            <person name="Pickel B."/>
            <person name="Atanasova L."/>
            <person name="Karlsson M."/>
            <person name="Huettel B."/>
            <person name="Barry K.W."/>
            <person name="Haridas S."/>
            <person name="Chen C."/>
            <person name="Bauer D."/>
            <person name="Andreopoulos W."/>
            <person name="Pangilinan J."/>
            <person name="LaButti K."/>
            <person name="Riley R."/>
            <person name="Lipzen A."/>
            <person name="Clum A."/>
            <person name="Drula E."/>
            <person name="Henrissat B."/>
            <person name="Kohler A."/>
            <person name="Grigoriev I.V."/>
            <person name="Martin F.M."/>
            <person name="Hacquard S."/>
        </authorList>
    </citation>
    <scope>NUCLEOTIDE SEQUENCE</scope>
    <source>
        <strain evidence="4">MPI-CAGE-AT-0147</strain>
    </source>
</reference>
<gene>
    <name evidence="4" type="ORF">EDB81DRAFT_895742</name>
</gene>
<dbReference type="SUPFAM" id="SSF49482">
    <property type="entry name" value="Aromatic compound dioxygenase"/>
    <property type="match status" value="1"/>
</dbReference>
<accession>A0A9P9FSN9</accession>
<dbReference type="GO" id="GO:0008199">
    <property type="term" value="F:ferric iron binding"/>
    <property type="evidence" value="ECO:0007669"/>
    <property type="project" value="InterPro"/>
</dbReference>
<dbReference type="InterPro" id="IPR000627">
    <property type="entry name" value="Intradiol_dOase_C"/>
</dbReference>
<evidence type="ECO:0000313" key="5">
    <source>
        <dbReference type="Proteomes" id="UP000738349"/>
    </source>
</evidence>
<evidence type="ECO:0000313" key="4">
    <source>
        <dbReference type="EMBL" id="KAH7175277.1"/>
    </source>
</evidence>
<keyword evidence="5" id="KW-1185">Reference proteome</keyword>
<dbReference type="InterPro" id="IPR015889">
    <property type="entry name" value="Intradiol_dOase_core"/>
</dbReference>
<dbReference type="Pfam" id="PF00775">
    <property type="entry name" value="Dioxygenase_C"/>
    <property type="match status" value="1"/>
</dbReference>
<organism evidence="4 5">
    <name type="scientific">Dactylonectria macrodidyma</name>
    <dbReference type="NCBI Taxonomy" id="307937"/>
    <lineage>
        <taxon>Eukaryota</taxon>
        <taxon>Fungi</taxon>
        <taxon>Dikarya</taxon>
        <taxon>Ascomycota</taxon>
        <taxon>Pezizomycotina</taxon>
        <taxon>Sordariomycetes</taxon>
        <taxon>Hypocreomycetidae</taxon>
        <taxon>Hypocreales</taxon>
        <taxon>Nectriaceae</taxon>
        <taxon>Dactylonectria</taxon>
    </lineage>
</organism>
<dbReference type="PANTHER" id="PTHR34315">
    <property type="match status" value="1"/>
</dbReference>
<name>A0A9P9FSN9_9HYPO</name>
<dbReference type="CDD" id="cd03457">
    <property type="entry name" value="intradiol_dioxygenase_like"/>
    <property type="match status" value="1"/>
</dbReference>
<evidence type="ECO:0000256" key="2">
    <source>
        <dbReference type="SAM" id="SignalP"/>
    </source>
</evidence>
<dbReference type="Proteomes" id="UP000738349">
    <property type="component" value="Unassembled WGS sequence"/>
</dbReference>
<keyword evidence="4" id="KW-0560">Oxidoreductase</keyword>
<keyword evidence="2" id="KW-0732">Signal</keyword>
<feature type="signal peptide" evidence="2">
    <location>
        <begin position="1"/>
        <end position="18"/>
    </location>
</feature>
<dbReference type="PANTHER" id="PTHR34315:SF1">
    <property type="entry name" value="INTRADIOL RING-CLEAVAGE DIOXYGENASES DOMAIN-CONTAINING PROTEIN-RELATED"/>
    <property type="match status" value="1"/>
</dbReference>
<evidence type="ECO:0000259" key="3">
    <source>
        <dbReference type="Pfam" id="PF00775"/>
    </source>
</evidence>
<sequence length="372" mass="41039">MRFSHLIIGLVLSGTAVSHPGHDICQEITERREFINSVERSSLAHCAEKLKVRGNDGRNIERRSAKIAEIREKRGLKKRDLETVLGTSHDHTDEGYTMRTDAATLFAGNNSCVLTPEVAVGPFYVAGERIRHNLVEDQEGVPLFLDYQLIDVETCDPIPGLFLEMWHCNATGIYSGVISENNGDPSDQSIMDETWLRGIQRTDREGVAQFVSIFPGHYVPRATHIHILVHTNVTLYSNRTLGHDVYASHTGQIYFDQDLISEVESIEPYRSNTKVVTQNSEDLLLTLESSTDGDDPLMEYAMLGDSISDGLFAWLSFGINTTHSTSVVPGSYLYASGGVDNPDYEFNPEAEVEGLQGTTSSGAAPGEEPTST</sequence>
<protein>
    <submittedName>
        <fullName evidence="4">Intradiol ring-cleavage dioxygenase</fullName>
    </submittedName>
</protein>
<dbReference type="GO" id="GO:0016702">
    <property type="term" value="F:oxidoreductase activity, acting on single donors with incorporation of molecular oxygen, incorporation of two atoms of oxygen"/>
    <property type="evidence" value="ECO:0007669"/>
    <property type="project" value="InterPro"/>
</dbReference>
<keyword evidence="4" id="KW-0223">Dioxygenase</keyword>
<proteinExistence type="predicted"/>
<dbReference type="AlphaFoldDB" id="A0A9P9FSN9"/>
<evidence type="ECO:0000256" key="1">
    <source>
        <dbReference type="SAM" id="MobiDB-lite"/>
    </source>
</evidence>
<comment type="caution">
    <text evidence="4">The sequence shown here is derived from an EMBL/GenBank/DDBJ whole genome shotgun (WGS) entry which is preliminary data.</text>
</comment>